<dbReference type="Proteomes" id="UP000554004">
    <property type="component" value="Unassembled WGS sequence"/>
</dbReference>
<comment type="caution">
    <text evidence="1">The sequence shown here is derived from an EMBL/GenBank/DDBJ whole genome shotgun (WGS) entry which is preliminary data.</text>
</comment>
<sequence length="170" mass="19790">MAYLILGNNQEKIKEVVKKLIERLWERNISENPFEIENPDLHILTSKNIKSIGIQDVKDLQKEMIFTPYIEKIQIALIPFSEKLTHEAQNSFLKVLEESSKTSEYILCTNNENNLLPTVISRCQKIYSLQEKEKTVKSNQPDLFSKDLITAFNEFESISKDNKKIDQLLT</sequence>
<dbReference type="InterPro" id="IPR027417">
    <property type="entry name" value="P-loop_NTPase"/>
</dbReference>
<dbReference type="InterPro" id="IPR050238">
    <property type="entry name" value="DNA_Rep/Repair_Clamp_Loader"/>
</dbReference>
<feature type="non-terminal residue" evidence="1">
    <location>
        <position position="170"/>
    </location>
</feature>
<evidence type="ECO:0000313" key="1">
    <source>
        <dbReference type="EMBL" id="NLE31157.1"/>
    </source>
</evidence>
<protein>
    <recommendedName>
        <fullName evidence="3">DNA polymerase III subunit delta</fullName>
    </recommendedName>
</protein>
<dbReference type="Pfam" id="PF13177">
    <property type="entry name" value="DNA_pol3_delta2"/>
    <property type="match status" value="1"/>
</dbReference>
<organism evidence="1 2">
    <name type="scientific">Candidatus Dojkabacteria bacterium</name>
    <dbReference type="NCBI Taxonomy" id="2099670"/>
    <lineage>
        <taxon>Bacteria</taxon>
        <taxon>Candidatus Dojkabacteria</taxon>
    </lineage>
</organism>
<evidence type="ECO:0008006" key="3">
    <source>
        <dbReference type="Google" id="ProtNLM"/>
    </source>
</evidence>
<dbReference type="PANTHER" id="PTHR11669:SF8">
    <property type="entry name" value="DNA POLYMERASE III SUBUNIT DELTA"/>
    <property type="match status" value="1"/>
</dbReference>
<dbReference type="AlphaFoldDB" id="A0A847ETM0"/>
<dbReference type="EMBL" id="JAAZAL010000100">
    <property type="protein sequence ID" value="NLE31157.1"/>
    <property type="molecule type" value="Genomic_DNA"/>
</dbReference>
<gene>
    <name evidence="1" type="ORF">GX618_02695</name>
</gene>
<dbReference type="GO" id="GO:0006261">
    <property type="term" value="P:DNA-templated DNA replication"/>
    <property type="evidence" value="ECO:0007669"/>
    <property type="project" value="TreeGrafter"/>
</dbReference>
<name>A0A847ETM0_9BACT</name>
<dbReference type="PANTHER" id="PTHR11669">
    <property type="entry name" value="REPLICATION FACTOR C / DNA POLYMERASE III GAMMA-TAU SUBUNIT"/>
    <property type="match status" value="1"/>
</dbReference>
<evidence type="ECO:0000313" key="2">
    <source>
        <dbReference type="Proteomes" id="UP000554004"/>
    </source>
</evidence>
<proteinExistence type="predicted"/>
<dbReference type="Gene3D" id="3.40.50.300">
    <property type="entry name" value="P-loop containing nucleotide triphosphate hydrolases"/>
    <property type="match status" value="1"/>
</dbReference>
<dbReference type="SUPFAM" id="SSF52540">
    <property type="entry name" value="P-loop containing nucleoside triphosphate hydrolases"/>
    <property type="match status" value="1"/>
</dbReference>
<accession>A0A847ETM0</accession>
<reference evidence="1 2" key="1">
    <citation type="journal article" date="2020" name="Biotechnol. Biofuels">
        <title>New insights from the biogas microbiome by comprehensive genome-resolved metagenomics of nearly 1600 species originating from multiple anaerobic digesters.</title>
        <authorList>
            <person name="Campanaro S."/>
            <person name="Treu L."/>
            <person name="Rodriguez-R L.M."/>
            <person name="Kovalovszki A."/>
            <person name="Ziels R.M."/>
            <person name="Maus I."/>
            <person name="Zhu X."/>
            <person name="Kougias P.G."/>
            <person name="Basile A."/>
            <person name="Luo G."/>
            <person name="Schluter A."/>
            <person name="Konstantinidis K.T."/>
            <person name="Angelidaki I."/>
        </authorList>
    </citation>
    <scope>NUCLEOTIDE SEQUENCE [LARGE SCALE GENOMIC DNA]</scope>
    <source>
        <strain evidence="1">AS06rmzACSIP_421</strain>
    </source>
</reference>